<dbReference type="InterPro" id="IPR008969">
    <property type="entry name" value="CarboxyPept-like_regulatory"/>
</dbReference>
<sequence>MYKVSFLRHALTVLASLLSITVFAQFGKLSGKVIDEKNNPIAGATIKVAGHNPKIITDVEGRYVLTLPEGKMYEIEVSALGFVKKQISEINIAAGKTTDLEILLNTSVGNLESVVVKTTSRKESVNALIQFQKNTNTVAQVVSAEAIKRSPDRNTGEVLKRVPGVSLQEGKYLIVRGLSDRYNQATLNGALMSSTEPDRKTFSFDIFPSSIIENIIINKAATPEMPGEFAGGLVQVNTKDVPEKGFFEINVGSGVNLQVAKNDFYTYKGGKLDFLGLADKDRKLPSGFPNTIGINQTVAAGAEAGRSLNDVWSANKSSMPVNAVLQLNGGFNKSLSASKAFGGVFSLNYNRQARFIDVLRNNYNLERVPQFEYADKQYAINTMAGALANFTFRSGTNKFSWKNTYNINSSDQYAERTGADIISDIKAPIKSGELSFTSNRLYSTQLIGEHILKSAGIRIKWNGNFANLKQDIPDMRRLKYAMDNNGVYYATGGQAYNAGRFYSSLNENIYGGSADAAWSYHLADKQQQVKLGGLYQKKRRTFDSRGLTLSYAGPNTGGKDDLRYLPADQIFDKANYGTNKFYLEDRTTAADSYIGNADLVAGFIQSDNQFGDKARIVWGVRVESFRQNLGGKGLSVSSNSATDILPSLNFTYKLNTRSNLRVSASQTVSRPEFREISPFTFYDFARNGSIVGNTKLQRTKISNGDIRYEMYPRAGELVTVGVFVKYFDKPIEMQYDLGQGSPTYSFWNAKSALNYGAELDLRKRLDFISEKLQEFTFFTNLAYIKSKITIPDGYLGEEERPMQGQSPYVINAGLQYDHELSGTNATILFNVIGRRISQVGNVNVPQMWEHPRPLLDLQVSQRLSQRASLKLSVTDILNKRNIFYWDMDGNKKYQKGSATSGDMLINQLTYGTNMNLQFSYNF</sequence>
<name>A0A4Q1D4V9_9BACT</name>
<gene>
    <name evidence="6" type="ORF">ESB13_15495</name>
</gene>
<evidence type="ECO:0000256" key="3">
    <source>
        <dbReference type="ARBA" id="ARBA00023237"/>
    </source>
</evidence>
<dbReference type="InterPro" id="IPR036942">
    <property type="entry name" value="Beta-barrel_TonB_sf"/>
</dbReference>
<evidence type="ECO:0000259" key="5">
    <source>
        <dbReference type="Pfam" id="PF07715"/>
    </source>
</evidence>
<evidence type="ECO:0000313" key="6">
    <source>
        <dbReference type="EMBL" id="RXK83495.1"/>
    </source>
</evidence>
<accession>A0A4Q1D4V9</accession>
<dbReference type="SUPFAM" id="SSF56935">
    <property type="entry name" value="Porins"/>
    <property type="match status" value="1"/>
</dbReference>
<dbReference type="Pfam" id="PF07715">
    <property type="entry name" value="Plug"/>
    <property type="match status" value="1"/>
</dbReference>
<feature type="signal peptide" evidence="4">
    <location>
        <begin position="1"/>
        <end position="24"/>
    </location>
</feature>
<dbReference type="Proteomes" id="UP000290545">
    <property type="component" value="Unassembled WGS sequence"/>
</dbReference>
<comment type="subcellular location">
    <subcellularLocation>
        <location evidence="1">Cell outer membrane</location>
    </subcellularLocation>
</comment>
<keyword evidence="3" id="KW-0998">Cell outer membrane</keyword>
<dbReference type="InterPro" id="IPR037066">
    <property type="entry name" value="Plug_dom_sf"/>
</dbReference>
<dbReference type="OrthoDB" id="9768470at2"/>
<dbReference type="GO" id="GO:0009279">
    <property type="term" value="C:cell outer membrane"/>
    <property type="evidence" value="ECO:0007669"/>
    <property type="project" value="UniProtKB-SubCell"/>
</dbReference>
<keyword evidence="6" id="KW-0675">Receptor</keyword>
<comment type="caution">
    <text evidence="6">The sequence shown here is derived from an EMBL/GenBank/DDBJ whole genome shotgun (WGS) entry which is preliminary data.</text>
</comment>
<evidence type="ECO:0000256" key="4">
    <source>
        <dbReference type="SAM" id="SignalP"/>
    </source>
</evidence>
<proteinExistence type="predicted"/>
<dbReference type="InterPro" id="IPR012910">
    <property type="entry name" value="Plug_dom"/>
</dbReference>
<dbReference type="Gene3D" id="2.60.40.1120">
    <property type="entry name" value="Carboxypeptidase-like, regulatory domain"/>
    <property type="match status" value="1"/>
</dbReference>
<dbReference type="AlphaFoldDB" id="A0A4Q1D4V9"/>
<evidence type="ECO:0000256" key="2">
    <source>
        <dbReference type="ARBA" id="ARBA00023136"/>
    </source>
</evidence>
<protein>
    <submittedName>
        <fullName evidence="6">TonB-dependent receptor</fullName>
    </submittedName>
</protein>
<evidence type="ECO:0000256" key="1">
    <source>
        <dbReference type="ARBA" id="ARBA00004442"/>
    </source>
</evidence>
<dbReference type="RefSeq" id="WP_129004548.1">
    <property type="nucleotide sequence ID" value="NZ_SDHZ01000002.1"/>
</dbReference>
<dbReference type="Gene3D" id="2.40.170.20">
    <property type="entry name" value="TonB-dependent receptor, beta-barrel domain"/>
    <property type="match status" value="1"/>
</dbReference>
<dbReference type="Pfam" id="PF13715">
    <property type="entry name" value="CarbopepD_reg_2"/>
    <property type="match status" value="1"/>
</dbReference>
<feature type="chain" id="PRO_5020684382" evidence="4">
    <location>
        <begin position="25"/>
        <end position="922"/>
    </location>
</feature>
<dbReference type="Gene3D" id="2.170.130.10">
    <property type="entry name" value="TonB-dependent receptor, plug domain"/>
    <property type="match status" value="1"/>
</dbReference>
<keyword evidence="2" id="KW-0472">Membrane</keyword>
<feature type="domain" description="TonB-dependent receptor plug" evidence="5">
    <location>
        <begin position="133"/>
        <end position="228"/>
    </location>
</feature>
<organism evidence="6 7">
    <name type="scientific">Filimonas effusa</name>
    <dbReference type="NCBI Taxonomy" id="2508721"/>
    <lineage>
        <taxon>Bacteria</taxon>
        <taxon>Pseudomonadati</taxon>
        <taxon>Bacteroidota</taxon>
        <taxon>Chitinophagia</taxon>
        <taxon>Chitinophagales</taxon>
        <taxon>Chitinophagaceae</taxon>
        <taxon>Filimonas</taxon>
    </lineage>
</organism>
<evidence type="ECO:0000313" key="7">
    <source>
        <dbReference type="Proteomes" id="UP000290545"/>
    </source>
</evidence>
<dbReference type="PANTHER" id="PTHR40980:SF5">
    <property type="entry name" value="TONB-DEPENDENT RECEPTOR"/>
    <property type="match status" value="1"/>
</dbReference>
<dbReference type="EMBL" id="SDHZ01000002">
    <property type="protein sequence ID" value="RXK83495.1"/>
    <property type="molecule type" value="Genomic_DNA"/>
</dbReference>
<reference evidence="6 7" key="1">
    <citation type="submission" date="2019-01" db="EMBL/GenBank/DDBJ databases">
        <title>Filimonas sp. strain TTM-71.</title>
        <authorList>
            <person name="Chen W.-M."/>
        </authorList>
    </citation>
    <scope>NUCLEOTIDE SEQUENCE [LARGE SCALE GENOMIC DNA]</scope>
    <source>
        <strain evidence="6 7">TTM-71</strain>
    </source>
</reference>
<keyword evidence="4" id="KW-0732">Signal</keyword>
<keyword evidence="7" id="KW-1185">Reference proteome</keyword>
<dbReference type="PANTHER" id="PTHR40980">
    <property type="entry name" value="PLUG DOMAIN-CONTAINING PROTEIN"/>
    <property type="match status" value="1"/>
</dbReference>
<dbReference type="SUPFAM" id="SSF49464">
    <property type="entry name" value="Carboxypeptidase regulatory domain-like"/>
    <property type="match status" value="1"/>
</dbReference>